<dbReference type="Proteomes" id="UP000248132">
    <property type="component" value="Unassembled WGS sequence"/>
</dbReference>
<keyword evidence="2" id="KW-1185">Reference proteome</keyword>
<sequence>MVRTRIKETPTFRSWEDVDNALREIAEAEIDLLDIEGEMNKQLQGVKLTAAQEAKPIQERIKVIGKDIKAFVEEHRGELDGKTKTLNFGKTGFRKSTKVMLPKAKDKLAVIIKSLKARKMNDCILTTETINKDVLKKYTEDEIIRVGATLKKEDTFWYETDREKLQAFQQ</sequence>
<protein>
    <submittedName>
        <fullName evidence="1">Phage host-nuclease inhibitor protein Gam</fullName>
    </submittedName>
</protein>
<dbReference type="GO" id="GO:0042262">
    <property type="term" value="P:DNA protection"/>
    <property type="evidence" value="ECO:0007669"/>
    <property type="project" value="InterPro"/>
</dbReference>
<proteinExistence type="predicted"/>
<accession>A0A318XK34</accession>
<comment type="caution">
    <text evidence="1">The sequence shown here is derived from an EMBL/GenBank/DDBJ whole genome shotgun (WGS) entry which is preliminary data.</text>
</comment>
<dbReference type="RefSeq" id="WP_110462740.1">
    <property type="nucleotide sequence ID" value="NZ_QKMR01000017.1"/>
</dbReference>
<dbReference type="Gene3D" id="1.20.5.170">
    <property type="match status" value="1"/>
</dbReference>
<dbReference type="Pfam" id="PF07352">
    <property type="entry name" value="Phage_Mu_Gam"/>
    <property type="match status" value="1"/>
</dbReference>
<dbReference type="SUPFAM" id="SSF161266">
    <property type="entry name" value="Gam-like"/>
    <property type="match status" value="1"/>
</dbReference>
<gene>
    <name evidence="1" type="ORF">LY28_02739</name>
</gene>
<dbReference type="EMBL" id="QKMR01000017">
    <property type="protein sequence ID" value="PYG86713.1"/>
    <property type="molecule type" value="Genomic_DNA"/>
</dbReference>
<dbReference type="OrthoDB" id="5322039at2"/>
<organism evidence="1 2">
    <name type="scientific">Ruminiclostridium sufflavum DSM 19573</name>
    <dbReference type="NCBI Taxonomy" id="1121337"/>
    <lineage>
        <taxon>Bacteria</taxon>
        <taxon>Bacillati</taxon>
        <taxon>Bacillota</taxon>
        <taxon>Clostridia</taxon>
        <taxon>Eubacteriales</taxon>
        <taxon>Oscillospiraceae</taxon>
        <taxon>Ruminiclostridium</taxon>
    </lineage>
</organism>
<evidence type="ECO:0000313" key="2">
    <source>
        <dbReference type="Proteomes" id="UP000248132"/>
    </source>
</evidence>
<dbReference type="AlphaFoldDB" id="A0A318XK34"/>
<dbReference type="InterPro" id="IPR009951">
    <property type="entry name" value="Host-nuc_inhib_Gam"/>
</dbReference>
<dbReference type="GO" id="GO:0003690">
    <property type="term" value="F:double-stranded DNA binding"/>
    <property type="evidence" value="ECO:0007669"/>
    <property type="project" value="InterPro"/>
</dbReference>
<reference evidence="1 2" key="1">
    <citation type="submission" date="2018-06" db="EMBL/GenBank/DDBJ databases">
        <title>Genomic Encyclopedia of Type Strains, Phase I: the one thousand microbial genomes (KMG-I) project.</title>
        <authorList>
            <person name="Kyrpides N."/>
        </authorList>
    </citation>
    <scope>NUCLEOTIDE SEQUENCE [LARGE SCALE GENOMIC DNA]</scope>
    <source>
        <strain evidence="1 2">DSM 19573</strain>
    </source>
</reference>
<evidence type="ECO:0000313" key="1">
    <source>
        <dbReference type="EMBL" id="PYG86713.1"/>
    </source>
</evidence>
<name>A0A318XK34_9FIRM</name>